<dbReference type="Pfam" id="PF04672">
    <property type="entry name" value="Methyltransf_19"/>
    <property type="match status" value="1"/>
</dbReference>
<dbReference type="Proteomes" id="UP000515563">
    <property type="component" value="Chromosome"/>
</dbReference>
<proteinExistence type="predicted"/>
<protein>
    <recommendedName>
        <fullName evidence="3">SAM-dependent methyltransferase</fullName>
    </recommendedName>
</protein>
<dbReference type="KEGG" id="kqi:F1D05_28900"/>
<dbReference type="PIRSF" id="PIRSF017393">
    <property type="entry name" value="MTase_SAV2177"/>
    <property type="match status" value="1"/>
</dbReference>
<reference evidence="1 2" key="2">
    <citation type="journal article" date="2020" name="Microbiol. Resour. Announc.">
        <title>Antarctic desert soil bacteria exhibit high novel natural product potential, evaluated through long-read genome sequencing and comparative genomics.</title>
        <authorList>
            <person name="Benaud N."/>
            <person name="Edwards R.J."/>
            <person name="Amos T.G."/>
            <person name="D'Agostino P.M."/>
            <person name="Gutierrez-Chavez C."/>
            <person name="Montgomery K."/>
            <person name="Nicetic I."/>
            <person name="Ferrari B.C."/>
        </authorList>
    </citation>
    <scope>NUCLEOTIDE SEQUENCE [LARGE SCALE GENOMIC DNA]</scope>
    <source>
        <strain evidence="1 2">SPB151</strain>
    </source>
</reference>
<dbReference type="InterPro" id="IPR029063">
    <property type="entry name" value="SAM-dependent_MTases_sf"/>
</dbReference>
<reference evidence="2" key="1">
    <citation type="submission" date="2019-09" db="EMBL/GenBank/DDBJ databases">
        <title>Antimicrobial potential of Antarctic Bacteria.</title>
        <authorList>
            <person name="Benaud N."/>
            <person name="Edwards R.J."/>
            <person name="Ferrari B.C."/>
        </authorList>
    </citation>
    <scope>NUCLEOTIDE SEQUENCE [LARGE SCALE GENOMIC DNA]</scope>
    <source>
        <strain evidence="2">SPB151</strain>
    </source>
</reference>
<dbReference type="Gene3D" id="3.40.50.150">
    <property type="entry name" value="Vaccinia Virus protein VP39"/>
    <property type="match status" value="1"/>
</dbReference>
<keyword evidence="2" id="KW-1185">Reference proteome</keyword>
<accession>A0A7G6X4M9</accession>
<dbReference type="SUPFAM" id="SSF53335">
    <property type="entry name" value="S-adenosyl-L-methionine-dependent methyltransferases"/>
    <property type="match status" value="1"/>
</dbReference>
<name>A0A7G6X4M9_9ACTN</name>
<evidence type="ECO:0008006" key="3">
    <source>
        <dbReference type="Google" id="ProtNLM"/>
    </source>
</evidence>
<dbReference type="InterPro" id="IPR006764">
    <property type="entry name" value="SAM_dep_MeTrfase_SAV2177_type"/>
</dbReference>
<gene>
    <name evidence="1" type="ORF">F1D05_28900</name>
</gene>
<dbReference type="AlphaFoldDB" id="A0A7G6X4M9"/>
<evidence type="ECO:0000313" key="1">
    <source>
        <dbReference type="EMBL" id="QNE21194.1"/>
    </source>
</evidence>
<evidence type="ECO:0000313" key="2">
    <source>
        <dbReference type="Proteomes" id="UP000515563"/>
    </source>
</evidence>
<dbReference type="EMBL" id="CP043661">
    <property type="protein sequence ID" value="QNE21194.1"/>
    <property type="molecule type" value="Genomic_DNA"/>
</dbReference>
<organism evidence="1 2">
    <name type="scientific">Kribbella qitaiheensis</name>
    <dbReference type="NCBI Taxonomy" id="1544730"/>
    <lineage>
        <taxon>Bacteria</taxon>
        <taxon>Bacillati</taxon>
        <taxon>Actinomycetota</taxon>
        <taxon>Actinomycetes</taxon>
        <taxon>Propionibacteriales</taxon>
        <taxon>Kribbellaceae</taxon>
        <taxon>Kribbella</taxon>
    </lineage>
</organism>
<sequence>MIGGYRQLIEEGPRVTTVPAEGDASHVIDVSKPSVARVYDLALGGKDNYESDRVIYRQIMEILPEVPEWAKENRRWLQRAVQWMSREQRIDQYLDLGAGLPTVQNTHQIAQGVNPMAKVVYVDNDPSVIAHGRALLMDNERTDFAAADFTRPDEVLSDPAVKETLDFNRPVGLIQALVLHHIGDLDEVLANQAEYLAKLPSGSCVAISHACNPRDGSEAATLAAVFEDKFRPHFPSLRFRSPAEVTSMFGDFELAEPGLVRLFDWYEPGAQPEESPAENYRAAASQFLICGVARKP</sequence>